<dbReference type="GO" id="GO:0005524">
    <property type="term" value="F:ATP binding"/>
    <property type="evidence" value="ECO:0007669"/>
    <property type="project" value="UniProtKB-KW"/>
</dbReference>
<dbReference type="InterPro" id="IPR017261">
    <property type="entry name" value="DNA_mismatch_repair_MutS/MSH"/>
</dbReference>
<dbReference type="Proteomes" id="UP000266239">
    <property type="component" value="Unassembled WGS sequence"/>
</dbReference>
<comment type="caution">
    <text evidence="9">The sequence shown here is derived from an EMBL/GenBank/DDBJ whole genome shotgun (WGS) entry which is preliminary data.</text>
</comment>
<evidence type="ECO:0000256" key="3">
    <source>
        <dbReference type="ARBA" id="ARBA00022763"/>
    </source>
</evidence>
<protein>
    <recommendedName>
        <fullName evidence="8">DNA mismatch repair proteins mutS family domain-containing protein</fullName>
    </recommendedName>
</protein>
<evidence type="ECO:0000256" key="1">
    <source>
        <dbReference type="ARBA" id="ARBA00006271"/>
    </source>
</evidence>
<dbReference type="FunFam" id="3.40.1170.10:FF:000002">
    <property type="entry name" value="DNA mismatch repair protein"/>
    <property type="match status" value="1"/>
</dbReference>
<dbReference type="SMART" id="SM00534">
    <property type="entry name" value="MUTSac"/>
    <property type="match status" value="1"/>
</dbReference>
<evidence type="ECO:0000313" key="10">
    <source>
        <dbReference type="Proteomes" id="UP000266239"/>
    </source>
</evidence>
<evidence type="ECO:0000259" key="8">
    <source>
        <dbReference type="PROSITE" id="PS00486"/>
    </source>
</evidence>
<comment type="similarity">
    <text evidence="1 6">Belongs to the DNA mismatch repair MutS family.</text>
</comment>
<sequence>GSAKKTPPKKPAAADSNSSKKQQSLLSFFSPPPKKTGASVPSSGDKTSSTPSNDNAIIDTPKKGITPVSKSTPTQVTPKPIATKTQVEFTPKQSAKKLQDNGLDDSSADDSDDDVPLAKKRKRLSQNTPTSASKKKSIAISDDEDDEAEWNDKDDVDMESSDDDVSLVDEDSGSEDDTVKRRPAKKKASTRASSSSRGKKPPTPTTKSSAKKSAHVTPDKSSDPSSSVVGGGGGMVRLHDSWPWLHADRRDIEGRKPSDPDYDSRTLRVPAEFLRKETPAMQQWWQVKQTNMDTVLFFKVGKFYELFHMDADVGFNELELNYMKGDKAHSGFPEIAYAKFSATLVSRGYRVARVEQTETPDMMKMRGSKSKVVSREICSLLTPGTNTISFLDGSQGPFSEASYLLTLKEQTTTTASSGRKEQQVVEFGVCLVDCTTGVFHVGQFTDSLQRDRLRTLLAQFHVVEIVVERHGLSLETKAILTHGASGAIKSELKAGTEMWDATKTVRELKAAGYFAVWPDALTKWMDENDPSSVVVHTNGFLAMSALGGCVWNLRRSLIDQELLSLSQFQMYTPPDAASDVSSSKPTLLAQQYVVLDGHTIHNLELLRNNYNGQRTGSLLAQLDQTVTNFGKRLFEEWLLKPLCGVNAINARLDAVEELVPQHSLVVELRTVLKTMPDLEHHLARIHALGVLRPDHPDSRAIMYESSQYNVRKIKNFVATLTGFQASVQIVHSLTQANQWTSDMLTRWISTFPDLKDKLAYFDKAFDKNVALKTGTIQPQEGMDPEYDDAVADVSAIEADLDEYLDAQRAALKCKSIVYWGSKKDDRFQLEVPESAVAAKQPPEYELKSKKKGYKRFHTKFIRDCLQRLAAAEERREAALKDTARRMFANFDKSYADWKRAVHQLAVLDCLMSLSLVSGQSEGYTRPELVQTDQPFLDIQQGRHPAIASTVSDFIPNDTHLGSDRGINTNSILTSSMMLLSGPNMGGKSTLLRQTCTLVLMAQMGCFVPAESCRLSPVDRIFTRLGASDRILAGQSTLFVELAETATILNHATQHSLVILDELGRGTSTFDGTSIAYGVVEHLLHTTGCRTMFATHYHSLVEEYVDHANVTLGHMDCMVDPTNEHKVVFLYKLADGICPKSYGLNVAKLADLPQQVIDVAAAKSLQFEQVLQESHAAVQVRQAVARKDVGFLRQLWAQLAAEPATS</sequence>
<evidence type="ECO:0000256" key="5">
    <source>
        <dbReference type="ARBA" id="ARBA00023125"/>
    </source>
</evidence>
<dbReference type="Gene3D" id="3.30.420.110">
    <property type="entry name" value="MutS, connector domain"/>
    <property type="match status" value="1"/>
</dbReference>
<keyword evidence="2 6" id="KW-0547">Nucleotide-binding</keyword>
<dbReference type="PROSITE" id="PS00486">
    <property type="entry name" value="DNA_MISMATCH_REPAIR_2"/>
    <property type="match status" value="1"/>
</dbReference>
<feature type="compositionally biased region" description="Acidic residues" evidence="7">
    <location>
        <begin position="141"/>
        <end position="176"/>
    </location>
</feature>
<dbReference type="Pfam" id="PF01624">
    <property type="entry name" value="MutS_I"/>
    <property type="match status" value="1"/>
</dbReference>
<dbReference type="EMBL" id="QUTA01003715">
    <property type="protein sequence ID" value="RHY22466.1"/>
    <property type="molecule type" value="Genomic_DNA"/>
</dbReference>
<dbReference type="InterPro" id="IPR007860">
    <property type="entry name" value="DNA_mmatch_repair_MutS_con_dom"/>
</dbReference>
<evidence type="ECO:0000256" key="6">
    <source>
        <dbReference type="RuleBase" id="RU003756"/>
    </source>
</evidence>
<evidence type="ECO:0000256" key="7">
    <source>
        <dbReference type="SAM" id="MobiDB-lite"/>
    </source>
</evidence>
<dbReference type="InterPro" id="IPR016151">
    <property type="entry name" value="DNA_mismatch_repair_MutS_N"/>
</dbReference>
<keyword evidence="3 6" id="KW-0227">DNA damage</keyword>
<dbReference type="GO" id="GO:0030983">
    <property type="term" value="F:mismatched DNA binding"/>
    <property type="evidence" value="ECO:0007669"/>
    <property type="project" value="InterPro"/>
</dbReference>
<dbReference type="GO" id="GO:0140664">
    <property type="term" value="F:ATP-dependent DNA damage sensor activity"/>
    <property type="evidence" value="ECO:0007669"/>
    <property type="project" value="InterPro"/>
</dbReference>
<feature type="region of interest" description="Disordered" evidence="7">
    <location>
        <begin position="1"/>
        <end position="233"/>
    </location>
</feature>
<dbReference type="PANTHER" id="PTHR11361:SF148">
    <property type="entry name" value="DNA MISMATCH REPAIR PROTEIN MSH6"/>
    <property type="match status" value="1"/>
</dbReference>
<dbReference type="InterPro" id="IPR000432">
    <property type="entry name" value="DNA_mismatch_repair_MutS_C"/>
</dbReference>
<dbReference type="Gene3D" id="1.10.1420.10">
    <property type="match status" value="2"/>
</dbReference>
<name>A0A397BRD9_APHAT</name>
<dbReference type="SUPFAM" id="SSF53150">
    <property type="entry name" value="DNA repair protein MutS, domain II"/>
    <property type="match status" value="1"/>
</dbReference>
<feature type="compositionally biased region" description="Polar residues" evidence="7">
    <location>
        <begin position="68"/>
        <end position="93"/>
    </location>
</feature>
<dbReference type="InterPro" id="IPR007696">
    <property type="entry name" value="DNA_mismatch_repair_MutS_core"/>
</dbReference>
<dbReference type="Pfam" id="PF05192">
    <property type="entry name" value="MutS_III"/>
    <property type="match status" value="1"/>
</dbReference>
<dbReference type="InterPro" id="IPR027417">
    <property type="entry name" value="P-loop_NTPase"/>
</dbReference>
<comment type="function">
    <text evidence="6">Component of the post-replicative DNA mismatch repair system (MMR).</text>
</comment>
<dbReference type="PANTHER" id="PTHR11361">
    <property type="entry name" value="DNA MISMATCH REPAIR PROTEIN MUTS FAMILY MEMBER"/>
    <property type="match status" value="1"/>
</dbReference>
<organism evidence="9 10">
    <name type="scientific">Aphanomyces astaci</name>
    <name type="common">Crayfish plague agent</name>
    <dbReference type="NCBI Taxonomy" id="112090"/>
    <lineage>
        <taxon>Eukaryota</taxon>
        <taxon>Sar</taxon>
        <taxon>Stramenopiles</taxon>
        <taxon>Oomycota</taxon>
        <taxon>Saprolegniomycetes</taxon>
        <taxon>Saprolegniales</taxon>
        <taxon>Verrucalvaceae</taxon>
        <taxon>Aphanomyces</taxon>
    </lineage>
</organism>
<keyword evidence="5 6" id="KW-0238">DNA-binding</keyword>
<dbReference type="SUPFAM" id="SSF48334">
    <property type="entry name" value="DNA repair protein MutS, domain III"/>
    <property type="match status" value="1"/>
</dbReference>
<dbReference type="InterPro" id="IPR045076">
    <property type="entry name" value="MutS"/>
</dbReference>
<feature type="compositionally biased region" description="Low complexity" evidence="7">
    <location>
        <begin position="1"/>
        <end position="29"/>
    </location>
</feature>
<dbReference type="Gene3D" id="3.40.1170.10">
    <property type="entry name" value="DNA repair protein MutS, domain I"/>
    <property type="match status" value="1"/>
</dbReference>
<evidence type="ECO:0000256" key="2">
    <source>
        <dbReference type="ARBA" id="ARBA00022741"/>
    </source>
</evidence>
<dbReference type="Gene3D" id="3.40.50.300">
    <property type="entry name" value="P-loop containing nucleotide triphosphate hydrolases"/>
    <property type="match status" value="1"/>
</dbReference>
<proteinExistence type="inferred from homology"/>
<gene>
    <name evidence="9" type="ORF">DYB25_001139</name>
</gene>
<dbReference type="GO" id="GO:0006298">
    <property type="term" value="P:mismatch repair"/>
    <property type="evidence" value="ECO:0007669"/>
    <property type="project" value="InterPro"/>
</dbReference>
<accession>A0A397BRD9</accession>
<dbReference type="SUPFAM" id="SSF55271">
    <property type="entry name" value="DNA repair protein MutS, domain I"/>
    <property type="match status" value="1"/>
</dbReference>
<dbReference type="InterPro" id="IPR007861">
    <property type="entry name" value="DNA_mismatch_repair_MutS_clamp"/>
</dbReference>
<dbReference type="InterPro" id="IPR036187">
    <property type="entry name" value="DNA_mismatch_repair_MutS_sf"/>
</dbReference>
<evidence type="ECO:0000256" key="4">
    <source>
        <dbReference type="ARBA" id="ARBA00022840"/>
    </source>
</evidence>
<feature type="compositionally biased region" description="Acidic residues" evidence="7">
    <location>
        <begin position="102"/>
        <end position="115"/>
    </location>
</feature>
<dbReference type="Pfam" id="PF05190">
    <property type="entry name" value="MutS_IV"/>
    <property type="match status" value="1"/>
</dbReference>
<keyword evidence="4" id="KW-0067">ATP-binding</keyword>
<keyword evidence="6" id="KW-0234">DNA repair</keyword>
<dbReference type="Pfam" id="PF00488">
    <property type="entry name" value="MutS_V"/>
    <property type="match status" value="1"/>
</dbReference>
<dbReference type="InterPro" id="IPR007695">
    <property type="entry name" value="DNA_mismatch_repair_MutS-lik_N"/>
</dbReference>
<feature type="domain" description="DNA mismatch repair proteins mutS family" evidence="8">
    <location>
        <begin position="1055"/>
        <end position="1071"/>
    </location>
</feature>
<dbReference type="GO" id="GO:0032301">
    <property type="term" value="C:MutSalpha complex"/>
    <property type="evidence" value="ECO:0007669"/>
    <property type="project" value="TreeGrafter"/>
</dbReference>
<feature type="non-terminal residue" evidence="9">
    <location>
        <position position="1"/>
    </location>
</feature>
<dbReference type="PIRSF" id="PIRSF037677">
    <property type="entry name" value="DNA_mis_repair_Msh6"/>
    <property type="match status" value="1"/>
</dbReference>
<dbReference type="FunFam" id="1.10.1420.10:FF:000005">
    <property type="entry name" value="DNA mismatch repair protein"/>
    <property type="match status" value="1"/>
</dbReference>
<feature type="compositionally biased region" description="Polar residues" evidence="7">
    <location>
        <begin position="39"/>
        <end position="55"/>
    </location>
</feature>
<dbReference type="NCBIfam" id="NF003810">
    <property type="entry name" value="PRK05399.1"/>
    <property type="match status" value="1"/>
</dbReference>
<dbReference type="SUPFAM" id="SSF52540">
    <property type="entry name" value="P-loop containing nucleoside triphosphate hydrolases"/>
    <property type="match status" value="1"/>
</dbReference>
<dbReference type="Pfam" id="PF05188">
    <property type="entry name" value="MutS_II"/>
    <property type="match status" value="1"/>
</dbReference>
<evidence type="ECO:0000313" key="9">
    <source>
        <dbReference type="EMBL" id="RHY22466.1"/>
    </source>
</evidence>
<dbReference type="SMART" id="SM00533">
    <property type="entry name" value="MUTSd"/>
    <property type="match status" value="1"/>
</dbReference>
<reference evidence="9 10" key="1">
    <citation type="submission" date="2018-08" db="EMBL/GenBank/DDBJ databases">
        <title>Aphanomyces genome sequencing and annotation.</title>
        <authorList>
            <person name="Minardi D."/>
            <person name="Oidtmann B."/>
            <person name="Van Der Giezen M."/>
            <person name="Studholme D.J."/>
        </authorList>
    </citation>
    <scope>NUCLEOTIDE SEQUENCE [LARGE SCALE GENOMIC DNA]</scope>
    <source>
        <strain evidence="9 10">Yx</strain>
    </source>
</reference>
<dbReference type="InterPro" id="IPR036678">
    <property type="entry name" value="MutS_con_dom_sf"/>
</dbReference>
<dbReference type="AlphaFoldDB" id="A0A397BRD9"/>